<feature type="compositionally biased region" description="Basic and acidic residues" evidence="3">
    <location>
        <begin position="338"/>
        <end position="348"/>
    </location>
</feature>
<dbReference type="Pfam" id="PF07727">
    <property type="entry name" value="RVT_2"/>
    <property type="match status" value="1"/>
</dbReference>
<dbReference type="GO" id="GO:0003676">
    <property type="term" value="F:nucleic acid binding"/>
    <property type="evidence" value="ECO:0007669"/>
    <property type="project" value="InterPro"/>
</dbReference>
<dbReference type="GO" id="GO:0008270">
    <property type="term" value="F:zinc ion binding"/>
    <property type="evidence" value="ECO:0007669"/>
    <property type="project" value="UniProtKB-KW"/>
</dbReference>
<feature type="coiled-coil region" evidence="2">
    <location>
        <begin position="732"/>
        <end position="780"/>
    </location>
</feature>
<gene>
    <name evidence="5" type="ORF">Tci_244477</name>
</gene>
<evidence type="ECO:0000259" key="4">
    <source>
        <dbReference type="PROSITE" id="PS50158"/>
    </source>
</evidence>
<feature type="domain" description="CCHC-type" evidence="4">
    <location>
        <begin position="10"/>
        <end position="25"/>
    </location>
</feature>
<dbReference type="InterPro" id="IPR001878">
    <property type="entry name" value="Znf_CCHC"/>
</dbReference>
<evidence type="ECO:0000256" key="3">
    <source>
        <dbReference type="SAM" id="MobiDB-lite"/>
    </source>
</evidence>
<dbReference type="Pfam" id="PF13976">
    <property type="entry name" value="gag_pre-integrs"/>
    <property type="match status" value="1"/>
</dbReference>
<evidence type="ECO:0000256" key="2">
    <source>
        <dbReference type="SAM" id="Coils"/>
    </source>
</evidence>
<dbReference type="AlphaFoldDB" id="A0A699GZ89"/>
<accession>A0A699GZ89</accession>
<feature type="region of interest" description="Disordered" evidence="3">
    <location>
        <begin position="334"/>
        <end position="370"/>
    </location>
</feature>
<dbReference type="InterPro" id="IPR036875">
    <property type="entry name" value="Znf_CCHC_sf"/>
</dbReference>
<feature type="compositionally biased region" description="Basic and acidic residues" evidence="3">
    <location>
        <begin position="359"/>
        <end position="370"/>
    </location>
</feature>
<dbReference type="Gene3D" id="4.10.60.10">
    <property type="entry name" value="Zinc finger, CCHC-type"/>
    <property type="match status" value="1"/>
</dbReference>
<proteinExistence type="predicted"/>
<evidence type="ECO:0000313" key="5">
    <source>
        <dbReference type="EMBL" id="GEW72501.1"/>
    </source>
</evidence>
<keyword evidence="1" id="KW-0479">Metal-binding</keyword>
<dbReference type="EMBL" id="BKCJ010071021">
    <property type="protein sequence ID" value="GEW72501.1"/>
    <property type="molecule type" value="Genomic_DNA"/>
</dbReference>
<dbReference type="PROSITE" id="PS50158">
    <property type="entry name" value="ZF_CCHC"/>
    <property type="match status" value="1"/>
</dbReference>
<dbReference type="InterPro" id="IPR025724">
    <property type="entry name" value="GAG-pre-integrase_dom"/>
</dbReference>
<sequence>MGFDMSKVECYNCHRKGHFVRECRSPKDTRRNGAAEPQRRIVPVETSTSMHWFPNDATSKSLRHVIPTAVITKSKLVHINAARPVTAVVPKPLVTRPRLAKPIVTKPTSPPRRHINRIPSPKANNFPPQVTAVKVSQGNPQHALKDKGVIDSGCSRYMTENMSYLSDFDELNVGYVALVELKFNLFSVLQMCYKKNSVLFTNTECLVFSPEFKLPEKNQVLLRVPRENNIDNVNLKNIVPSGDLTCLFAKATLDESTLWHRRLGHINFKTMNKLVKGKFDGKIDEGFIVGYSVSSKALGYPTVEPELSKRPCISIFFKTSLILQHTDGDAAFDENEPEFERRKPESKVHISPSSSAQSKKHDDKTKREAKGKKLEDINYFDDDEDVGAEADFTNLETSITVGHILTTRVHKDHHINNDDFHICMFACFLSQEEPKRVHQALKDPSWIEAMQKELLQFKMQKVWVLVDLPHGKRAIDLCKPFEKLMKDKFQISLMGELTFFLGLQVKQKKDEIFISQDKYVAEILRKFGLTYGKSASTPIDTEKPLLKDPDGDDVDVHTYRSMIVKKVNDMSRLQALVDRKKVIIIEATIRDVLCLDDAEGIKCLPNEEIFTELARLGLVRNVDSSTKFYMYPRFLQLMIREQVGDLSSHTTKYSSLALKQKVFSNMKRVGKGCSGVETPLFEGMIVAQQVGEGVAVVNVNDVLVVGVADEGAASVTDDEVIAAEAGISMDLLQNLLDTCTTLIRRVDNLEQEKIAQALEITKLKQRVKKLERRNKASKLRRLKRIGTAQRIETSDDTVVDDVSKQESIIADMDADKDVTLKDVASVAKDVQDAEIEESSDYYNCCCCSVTYYCCCSNITTAPGAARRRNEVVIRDPEETATPSTIVHTKAKSKDKGKGILDKVIDHIQRKEKEDNAVKRYQALKRKPQTEAQARKNMMIYLRNVARFKMDYFKGMNCEDIHLIFEKKFNSNVAFLQKTNEQIEEEDSRALKRLNETQEEKAAKKHKLDEEVEKLKIHLQIVPNDDDDVYIEATPLARKVPVVDYEIYTENNKPYYEIIRADESPQLFLSFLSLLRNFDREDLEVVWELVKERFASSKPKNFSDDFLLTTLTYMFEKPDVQAYVWKNQRTLHGLANVKSWRLLESYGVHIITFTDTLMILLVERRYPLSRFTLDQLINTVRLEVEEESEVSLELLRFIRQQQQEGFKAE</sequence>
<dbReference type="SUPFAM" id="SSF57756">
    <property type="entry name" value="Retrovirus zinc finger-like domains"/>
    <property type="match status" value="1"/>
</dbReference>
<dbReference type="SMART" id="SM00343">
    <property type="entry name" value="ZnF_C2HC"/>
    <property type="match status" value="1"/>
</dbReference>
<evidence type="ECO:0000256" key="1">
    <source>
        <dbReference type="PROSITE-ProRule" id="PRU00047"/>
    </source>
</evidence>
<name>A0A699GZ89_TANCI</name>
<organism evidence="5">
    <name type="scientific">Tanacetum cinerariifolium</name>
    <name type="common">Dalmatian daisy</name>
    <name type="synonym">Chrysanthemum cinerariifolium</name>
    <dbReference type="NCBI Taxonomy" id="118510"/>
    <lineage>
        <taxon>Eukaryota</taxon>
        <taxon>Viridiplantae</taxon>
        <taxon>Streptophyta</taxon>
        <taxon>Embryophyta</taxon>
        <taxon>Tracheophyta</taxon>
        <taxon>Spermatophyta</taxon>
        <taxon>Magnoliopsida</taxon>
        <taxon>eudicotyledons</taxon>
        <taxon>Gunneridae</taxon>
        <taxon>Pentapetalae</taxon>
        <taxon>asterids</taxon>
        <taxon>campanulids</taxon>
        <taxon>Asterales</taxon>
        <taxon>Asteraceae</taxon>
        <taxon>Asteroideae</taxon>
        <taxon>Anthemideae</taxon>
        <taxon>Anthemidinae</taxon>
        <taxon>Tanacetum</taxon>
    </lineage>
</organism>
<dbReference type="InterPro" id="IPR013103">
    <property type="entry name" value="RVT_2"/>
</dbReference>
<protein>
    <submittedName>
        <fullName evidence="5">Ribonuclease H-like domain-containing protein</fullName>
    </submittedName>
</protein>
<keyword evidence="1" id="KW-0862">Zinc</keyword>
<feature type="coiled-coil region" evidence="2">
    <location>
        <begin position="965"/>
        <end position="1013"/>
    </location>
</feature>
<comment type="caution">
    <text evidence="5">The sequence shown here is derived from an EMBL/GenBank/DDBJ whole genome shotgun (WGS) entry which is preliminary data.</text>
</comment>
<keyword evidence="1" id="KW-0863">Zinc-finger</keyword>
<reference evidence="5" key="1">
    <citation type="journal article" date="2019" name="Sci. Rep.">
        <title>Draft genome of Tanacetum cinerariifolium, the natural source of mosquito coil.</title>
        <authorList>
            <person name="Yamashiro T."/>
            <person name="Shiraishi A."/>
            <person name="Satake H."/>
            <person name="Nakayama K."/>
        </authorList>
    </citation>
    <scope>NUCLEOTIDE SEQUENCE</scope>
</reference>
<feature type="region of interest" description="Disordered" evidence="3">
    <location>
        <begin position="103"/>
        <end position="123"/>
    </location>
</feature>
<keyword evidence="2" id="KW-0175">Coiled coil</keyword>